<dbReference type="AlphaFoldDB" id="A0A7Y6ERE4"/>
<name>A0A7Y6ERE4_9BACL</name>
<gene>
    <name evidence="1" type="ORF">HP552_00735</name>
</gene>
<evidence type="ECO:0000313" key="2">
    <source>
        <dbReference type="Proteomes" id="UP000526125"/>
    </source>
</evidence>
<protein>
    <submittedName>
        <fullName evidence="1">Uncharacterized protein</fullName>
    </submittedName>
</protein>
<dbReference type="EMBL" id="JABMCB010000089">
    <property type="protein sequence ID" value="NUU73822.1"/>
    <property type="molecule type" value="Genomic_DNA"/>
</dbReference>
<reference evidence="1 2" key="1">
    <citation type="submission" date="2020-05" db="EMBL/GenBank/DDBJ databases">
        <title>Genome Sequencing of Type Strains.</title>
        <authorList>
            <person name="Lemaire J.F."/>
            <person name="Inderbitzin P."/>
            <person name="Gregorio O.A."/>
            <person name="Collins S.B."/>
            <person name="Wespe N."/>
            <person name="Knight-Connoni V."/>
        </authorList>
    </citation>
    <scope>NUCLEOTIDE SEQUENCE [LARGE SCALE GENOMIC DNA]</scope>
    <source>
        <strain evidence="1 2">LMG 21957</strain>
    </source>
</reference>
<keyword evidence="2" id="KW-1185">Reference proteome</keyword>
<sequence>MENEKLDREALQKKIASAYGIPLVYLKQAEGVNPLEGLNPRIVIVDELCDLEADHLGD</sequence>
<accession>A0A7Y6ERE4</accession>
<dbReference type="Proteomes" id="UP000526125">
    <property type="component" value="Unassembled WGS sequence"/>
</dbReference>
<evidence type="ECO:0000313" key="1">
    <source>
        <dbReference type="EMBL" id="NUU73822.1"/>
    </source>
</evidence>
<proteinExistence type="predicted"/>
<dbReference type="RefSeq" id="WP_175393859.1">
    <property type="nucleotide sequence ID" value="NZ_JABMCB010000089.1"/>
</dbReference>
<comment type="caution">
    <text evidence="1">The sequence shown here is derived from an EMBL/GenBank/DDBJ whole genome shotgun (WGS) entry which is preliminary data.</text>
</comment>
<organism evidence="1 2">
    <name type="scientific">Paenibacillus xylanilyticus</name>
    <dbReference type="NCBI Taxonomy" id="248903"/>
    <lineage>
        <taxon>Bacteria</taxon>
        <taxon>Bacillati</taxon>
        <taxon>Bacillota</taxon>
        <taxon>Bacilli</taxon>
        <taxon>Bacillales</taxon>
        <taxon>Paenibacillaceae</taxon>
        <taxon>Paenibacillus</taxon>
    </lineage>
</organism>